<evidence type="ECO:0000313" key="6">
    <source>
        <dbReference type="Proteomes" id="UP000015354"/>
    </source>
</evidence>
<keyword evidence="6" id="KW-1185">Reference proteome</keyword>
<sequence length="365" mass="40015">MALVPVSGQTAEQIFAAQKYTQEKIASNMFSALNKCHEKKMLPTTKLPGVTIQKLWSYAFENNTPFMGRYHESRRETNLVVGPWEYAADRGSGYRVVSLTTLVEVPRSGTPTPLNEAHRFAYIVTPEKKLLLVLHISSNTPEVPAGGTFRTEAILEFTADTAESDCSVTIFGNCKKMSLAFAAIQYIATPRAIREMTAAYKAMIEMLSKELCNGQITVIPASNEGDSTAAEAGGTVADSAADGSGGSQQEMAFQGFLLLLALLVTLVLLLSLSSLRSLARYSRVIAEGPAHRGPASNGSFPSSVGEDESLMYAAQESQLQSLRTRWLDQRTTITNLERSLSHYWWYNAFLTIAMVSLFAKVFFFS</sequence>
<feature type="transmembrane region" description="Helical" evidence="3">
    <location>
        <begin position="251"/>
        <end position="272"/>
    </location>
</feature>
<name>S9UGW0_9TRYP</name>
<dbReference type="GO" id="GO:0016020">
    <property type="term" value="C:membrane"/>
    <property type="evidence" value="ECO:0007669"/>
    <property type="project" value="UniProtKB-SubCell"/>
</dbReference>
<gene>
    <name evidence="5" type="ORF">STCU_05357</name>
</gene>
<dbReference type="EMBL" id="ATMH01005357">
    <property type="protein sequence ID" value="EPY27989.1"/>
    <property type="molecule type" value="Genomic_DNA"/>
</dbReference>
<dbReference type="AlphaFoldDB" id="S9UGW0"/>
<proteinExistence type="predicted"/>
<evidence type="ECO:0000256" key="1">
    <source>
        <dbReference type="ARBA" id="ARBA00004370"/>
    </source>
</evidence>
<dbReference type="PROSITE" id="PS51778">
    <property type="entry name" value="VAST"/>
    <property type="match status" value="1"/>
</dbReference>
<reference evidence="5 6" key="1">
    <citation type="journal article" date="2013" name="PLoS ONE">
        <title>Predicting the Proteins of Angomonas deanei, Strigomonas culicis and Their Respective Endosymbionts Reveals New Aspects of the Trypanosomatidae Family.</title>
        <authorList>
            <person name="Motta M.C."/>
            <person name="Martins A.C."/>
            <person name="de Souza S.S."/>
            <person name="Catta-Preta C.M."/>
            <person name="Silva R."/>
            <person name="Klein C.C."/>
            <person name="de Almeida L.G."/>
            <person name="de Lima Cunha O."/>
            <person name="Ciapina L.P."/>
            <person name="Brocchi M."/>
            <person name="Colabardini A.C."/>
            <person name="de Araujo Lima B."/>
            <person name="Machado C.R."/>
            <person name="de Almeida Soares C.M."/>
            <person name="Probst C.M."/>
            <person name="de Menezes C.B."/>
            <person name="Thompson C.E."/>
            <person name="Bartholomeu D.C."/>
            <person name="Gradia D.F."/>
            <person name="Pavoni D.P."/>
            <person name="Grisard E.C."/>
            <person name="Fantinatti-Garboggini F."/>
            <person name="Marchini F.K."/>
            <person name="Rodrigues-Luiz G.F."/>
            <person name="Wagner G."/>
            <person name="Goldman G.H."/>
            <person name="Fietto J.L."/>
            <person name="Elias M.C."/>
            <person name="Goldman M.H."/>
            <person name="Sagot M.F."/>
            <person name="Pereira M."/>
            <person name="Stoco P.H."/>
            <person name="de Mendonca-Neto R.P."/>
            <person name="Teixeira S.M."/>
            <person name="Maciel T.E."/>
            <person name="de Oliveira Mendes T.A."/>
            <person name="Urmenyi T.P."/>
            <person name="de Souza W."/>
            <person name="Schenkman S."/>
            <person name="de Vasconcelos A.T."/>
        </authorList>
    </citation>
    <scope>NUCLEOTIDE SEQUENCE [LARGE SCALE GENOMIC DNA]</scope>
</reference>
<evidence type="ECO:0000256" key="2">
    <source>
        <dbReference type="ARBA" id="ARBA00023136"/>
    </source>
</evidence>
<keyword evidence="3" id="KW-0812">Transmembrane</keyword>
<feature type="transmembrane region" description="Helical" evidence="3">
    <location>
        <begin position="343"/>
        <end position="363"/>
    </location>
</feature>
<dbReference type="Proteomes" id="UP000015354">
    <property type="component" value="Unassembled WGS sequence"/>
</dbReference>
<organism evidence="5 6">
    <name type="scientific">Strigomonas culicis</name>
    <dbReference type="NCBI Taxonomy" id="28005"/>
    <lineage>
        <taxon>Eukaryota</taxon>
        <taxon>Discoba</taxon>
        <taxon>Euglenozoa</taxon>
        <taxon>Kinetoplastea</taxon>
        <taxon>Metakinetoplastina</taxon>
        <taxon>Trypanosomatida</taxon>
        <taxon>Trypanosomatidae</taxon>
        <taxon>Strigomonadinae</taxon>
        <taxon>Strigomonas</taxon>
    </lineage>
</organism>
<keyword evidence="2 3" id="KW-0472">Membrane</keyword>
<dbReference type="InterPro" id="IPR031968">
    <property type="entry name" value="VASt"/>
</dbReference>
<evidence type="ECO:0000259" key="4">
    <source>
        <dbReference type="PROSITE" id="PS51778"/>
    </source>
</evidence>
<keyword evidence="3" id="KW-1133">Transmembrane helix</keyword>
<dbReference type="OrthoDB" id="271423at2759"/>
<accession>S9UGW0</accession>
<evidence type="ECO:0000313" key="5">
    <source>
        <dbReference type="EMBL" id="EPY27989.1"/>
    </source>
</evidence>
<comment type="caution">
    <text evidence="5">The sequence shown here is derived from an EMBL/GenBank/DDBJ whole genome shotgun (WGS) entry which is preliminary data.</text>
</comment>
<evidence type="ECO:0000256" key="3">
    <source>
        <dbReference type="SAM" id="Phobius"/>
    </source>
</evidence>
<feature type="domain" description="VASt" evidence="4">
    <location>
        <begin position="37"/>
        <end position="215"/>
    </location>
</feature>
<protein>
    <recommendedName>
        <fullName evidence="4">VASt domain-containing protein</fullName>
    </recommendedName>
</protein>
<dbReference type="Pfam" id="PF16016">
    <property type="entry name" value="VASt"/>
    <property type="match status" value="1"/>
</dbReference>
<comment type="subcellular location">
    <subcellularLocation>
        <location evidence="1">Membrane</location>
    </subcellularLocation>
</comment>